<reference evidence="2" key="1">
    <citation type="journal article" date="2024" name="Proc. Natl. Acad. Sci. U.S.A.">
        <title>Extraordinary preservation of gene collinearity over three hundred million years revealed in homosporous lycophytes.</title>
        <authorList>
            <person name="Li C."/>
            <person name="Wickell D."/>
            <person name="Kuo L.Y."/>
            <person name="Chen X."/>
            <person name="Nie B."/>
            <person name="Liao X."/>
            <person name="Peng D."/>
            <person name="Ji J."/>
            <person name="Jenkins J."/>
            <person name="Williams M."/>
            <person name="Shu S."/>
            <person name="Plott C."/>
            <person name="Barry K."/>
            <person name="Rajasekar S."/>
            <person name="Grimwood J."/>
            <person name="Han X."/>
            <person name="Sun S."/>
            <person name="Hou Z."/>
            <person name="He W."/>
            <person name="Dai G."/>
            <person name="Sun C."/>
            <person name="Schmutz J."/>
            <person name="Leebens-Mack J.H."/>
            <person name="Li F.W."/>
            <person name="Wang L."/>
        </authorList>
    </citation>
    <scope>NUCLEOTIDE SEQUENCE [LARGE SCALE GENOMIC DNA]</scope>
    <source>
        <strain evidence="2">cv. PW_Plant_1</strain>
    </source>
</reference>
<name>A0ACC2DAS1_DIPCM</name>
<proteinExistence type="predicted"/>
<evidence type="ECO:0000313" key="2">
    <source>
        <dbReference type="Proteomes" id="UP001162992"/>
    </source>
</evidence>
<protein>
    <submittedName>
        <fullName evidence="1">Uncharacterized protein</fullName>
    </submittedName>
</protein>
<organism evidence="1 2">
    <name type="scientific">Diphasiastrum complanatum</name>
    <name type="common">Issler's clubmoss</name>
    <name type="synonym">Lycopodium complanatum</name>
    <dbReference type="NCBI Taxonomy" id="34168"/>
    <lineage>
        <taxon>Eukaryota</taxon>
        <taxon>Viridiplantae</taxon>
        <taxon>Streptophyta</taxon>
        <taxon>Embryophyta</taxon>
        <taxon>Tracheophyta</taxon>
        <taxon>Lycopodiopsida</taxon>
        <taxon>Lycopodiales</taxon>
        <taxon>Lycopodiaceae</taxon>
        <taxon>Lycopodioideae</taxon>
        <taxon>Diphasiastrum</taxon>
    </lineage>
</organism>
<dbReference type="Proteomes" id="UP001162992">
    <property type="component" value="Chromosome 6"/>
</dbReference>
<comment type="caution">
    <text evidence="1">The sequence shown here is derived from an EMBL/GenBank/DDBJ whole genome shotgun (WGS) entry which is preliminary data.</text>
</comment>
<evidence type="ECO:0000313" key="1">
    <source>
        <dbReference type="EMBL" id="KAJ7551328.1"/>
    </source>
</evidence>
<gene>
    <name evidence="1" type="ORF">O6H91_06G010700</name>
</gene>
<accession>A0ACC2DAS1</accession>
<sequence>MDIHEFGVDWQLTQFEAWNRAEDMILSQSEEAESDSNSDRSKRRKLNSADSVQEESWLNWLDCSGSSLEAENQLVPDEVKYGLAPEAKQNGELKDEDKTTLSSLMAYLLDQEIEDCQETDVFSGETIGDQKLIERSASDVDVHHILQYILEQQGTENQEFDVSSSKTSERQCLVSSASSAELQINEPQSPDTNSGNQRSPRGLNPEWEELSEDDSEGVMILDQVDSKRQAECLVRTETYDADGARRAEDNNSWEELQISKASHPATPESSEETDFFHCYDPQTEEDYNAVRVVHLLTACAEAETNGNEDLAAVILTRIEQLLSSKESTIHRVASHFYQTLRSLINHELPDHSIAQSSETISGAFQLLHEVCPYNKFAHLTANQAILEAVEDESVVHIIDFDIMEGLQWPPLIESLATRSNGISFLRITAVQQELAPNSLSSSAELTGRRLFEIAETFHIPFSFDIVTLDEETGSLKLDKADQEGALVANCMLQLPHMTSRNPKSIYAFVSAISKMQIKVVTISDEALKCTSTNFTERFFEILHHSCALFDSVEASLSAHDLARAAVETTFLAPRICSMVTTICQQEKDEDVGRARSSCNVLQESGLEPISISHCNQTQAKLLLAFFKEGYRIEGGGHEVAICWGDTPLVEVSVWQSQNVQIL</sequence>
<keyword evidence="2" id="KW-1185">Reference proteome</keyword>
<dbReference type="EMBL" id="CM055097">
    <property type="protein sequence ID" value="KAJ7551328.1"/>
    <property type="molecule type" value="Genomic_DNA"/>
</dbReference>